<dbReference type="InterPro" id="IPR000086">
    <property type="entry name" value="NUDIX_hydrolase_dom"/>
</dbReference>
<dbReference type="PRINTS" id="PR00502">
    <property type="entry name" value="NUDIXFAMILY"/>
</dbReference>
<dbReference type="Pfam" id="PF00293">
    <property type="entry name" value="NUDIX"/>
    <property type="match status" value="1"/>
</dbReference>
<evidence type="ECO:0000256" key="10">
    <source>
        <dbReference type="ARBA" id="ARBA00035861"/>
    </source>
</evidence>
<feature type="domain" description="Nudix hydrolase" evidence="13">
    <location>
        <begin position="1"/>
        <end position="125"/>
    </location>
</feature>
<dbReference type="RefSeq" id="WP_345181661.1">
    <property type="nucleotide sequence ID" value="NZ_BAABFQ010000009.1"/>
</dbReference>
<sequence>MRSVVGAAIVRDGQVLAARRTFPAQAAGRWEFPGGKVEPGESPEQALVREVAEELGCVVAVRRWLPGQVAIGERHVLTVAVAELVTGEPTPTEHDAVRWLGPTELGSVDWLEPDRPFLEHLGLGE</sequence>
<dbReference type="PANTHER" id="PTHR47707:SF1">
    <property type="entry name" value="NUDIX HYDROLASE FAMILY PROTEIN"/>
    <property type="match status" value="1"/>
</dbReference>
<protein>
    <recommendedName>
        <fullName evidence="11">8-oxo-dGTP diphosphatase</fullName>
        <ecNumber evidence="11">3.6.1.55</ecNumber>
    </recommendedName>
</protein>
<keyword evidence="5" id="KW-0479">Metal-binding</keyword>
<dbReference type="InterPro" id="IPR020476">
    <property type="entry name" value="Nudix_hydrolase"/>
</dbReference>
<evidence type="ECO:0000256" key="7">
    <source>
        <dbReference type="ARBA" id="ARBA00022801"/>
    </source>
</evidence>
<dbReference type="InterPro" id="IPR047127">
    <property type="entry name" value="MutT-like"/>
</dbReference>
<evidence type="ECO:0000256" key="6">
    <source>
        <dbReference type="ARBA" id="ARBA00022763"/>
    </source>
</evidence>
<accession>A0ABW0N4S8</accession>
<dbReference type="PROSITE" id="PS00893">
    <property type="entry name" value="NUDIX_BOX"/>
    <property type="match status" value="1"/>
</dbReference>
<evidence type="ECO:0000256" key="12">
    <source>
        <dbReference type="RuleBase" id="RU003476"/>
    </source>
</evidence>
<comment type="catalytic activity">
    <reaction evidence="10">
        <text>8-oxo-dGTP + H2O = 8-oxo-dGMP + diphosphate + H(+)</text>
        <dbReference type="Rhea" id="RHEA:31575"/>
        <dbReference type="ChEBI" id="CHEBI:15377"/>
        <dbReference type="ChEBI" id="CHEBI:15378"/>
        <dbReference type="ChEBI" id="CHEBI:33019"/>
        <dbReference type="ChEBI" id="CHEBI:63224"/>
        <dbReference type="ChEBI" id="CHEBI:77896"/>
        <dbReference type="EC" id="3.6.1.55"/>
    </reaction>
</comment>
<dbReference type="EMBL" id="JBHSMD010000010">
    <property type="protein sequence ID" value="MFC5495450.1"/>
    <property type="molecule type" value="Genomic_DNA"/>
</dbReference>
<reference evidence="15" key="1">
    <citation type="journal article" date="2019" name="Int. J. Syst. Evol. Microbiol.">
        <title>The Global Catalogue of Microorganisms (GCM) 10K type strain sequencing project: providing services to taxonomists for standard genome sequencing and annotation.</title>
        <authorList>
            <consortium name="The Broad Institute Genomics Platform"/>
            <consortium name="The Broad Institute Genome Sequencing Center for Infectious Disease"/>
            <person name="Wu L."/>
            <person name="Ma J."/>
        </authorList>
    </citation>
    <scope>NUCLEOTIDE SEQUENCE [LARGE SCALE GENOMIC DNA]</scope>
    <source>
        <strain evidence="15">KACC 13778</strain>
    </source>
</reference>
<evidence type="ECO:0000256" key="1">
    <source>
        <dbReference type="ARBA" id="ARBA00001946"/>
    </source>
</evidence>
<dbReference type="PANTHER" id="PTHR47707">
    <property type="entry name" value="8-OXO-DGTP DIPHOSPHATASE"/>
    <property type="match status" value="1"/>
</dbReference>
<dbReference type="InterPro" id="IPR020084">
    <property type="entry name" value="NUDIX_hydrolase_CS"/>
</dbReference>
<dbReference type="EC" id="3.6.1.55" evidence="11"/>
<dbReference type="InterPro" id="IPR015797">
    <property type="entry name" value="NUDIX_hydrolase-like_dom_sf"/>
</dbReference>
<dbReference type="SUPFAM" id="SSF55811">
    <property type="entry name" value="Nudix"/>
    <property type="match status" value="1"/>
</dbReference>
<evidence type="ECO:0000256" key="3">
    <source>
        <dbReference type="ARBA" id="ARBA00022457"/>
    </source>
</evidence>
<dbReference type="Gene3D" id="3.90.79.10">
    <property type="entry name" value="Nucleoside Triphosphate Pyrophosphohydrolase"/>
    <property type="match status" value="1"/>
</dbReference>
<keyword evidence="8" id="KW-0460">Magnesium</keyword>
<gene>
    <name evidence="14" type="ORF">ACFPKY_20245</name>
</gene>
<evidence type="ECO:0000256" key="9">
    <source>
        <dbReference type="ARBA" id="ARBA00023204"/>
    </source>
</evidence>
<evidence type="ECO:0000256" key="5">
    <source>
        <dbReference type="ARBA" id="ARBA00022723"/>
    </source>
</evidence>
<comment type="caution">
    <text evidence="14">The sequence shown here is derived from an EMBL/GenBank/DDBJ whole genome shotgun (WGS) entry which is preliminary data.</text>
</comment>
<keyword evidence="6" id="KW-0227">DNA damage</keyword>
<evidence type="ECO:0000256" key="11">
    <source>
        <dbReference type="ARBA" id="ARBA00038905"/>
    </source>
</evidence>
<evidence type="ECO:0000256" key="4">
    <source>
        <dbReference type="ARBA" id="ARBA00022705"/>
    </source>
</evidence>
<keyword evidence="15" id="KW-1185">Reference proteome</keyword>
<comment type="cofactor">
    <cofactor evidence="1">
        <name>Mg(2+)</name>
        <dbReference type="ChEBI" id="CHEBI:18420"/>
    </cofactor>
</comment>
<evidence type="ECO:0000259" key="13">
    <source>
        <dbReference type="PROSITE" id="PS51462"/>
    </source>
</evidence>
<comment type="similarity">
    <text evidence="2 12">Belongs to the Nudix hydrolase family.</text>
</comment>
<evidence type="ECO:0000313" key="15">
    <source>
        <dbReference type="Proteomes" id="UP001595956"/>
    </source>
</evidence>
<evidence type="ECO:0000256" key="8">
    <source>
        <dbReference type="ARBA" id="ARBA00022842"/>
    </source>
</evidence>
<dbReference type="CDD" id="cd03425">
    <property type="entry name" value="NUDIX_MutT_NudA_like"/>
    <property type="match status" value="1"/>
</dbReference>
<keyword evidence="7 12" id="KW-0378">Hydrolase</keyword>
<dbReference type="Proteomes" id="UP001595956">
    <property type="component" value="Unassembled WGS sequence"/>
</dbReference>
<dbReference type="PROSITE" id="PS51462">
    <property type="entry name" value="NUDIX"/>
    <property type="match status" value="1"/>
</dbReference>
<keyword evidence="3" id="KW-0515">Mutator protein</keyword>
<proteinExistence type="inferred from homology"/>
<organism evidence="14 15">
    <name type="scientific">Nocardioides caricicola</name>
    <dbReference type="NCBI Taxonomy" id="634770"/>
    <lineage>
        <taxon>Bacteria</taxon>
        <taxon>Bacillati</taxon>
        <taxon>Actinomycetota</taxon>
        <taxon>Actinomycetes</taxon>
        <taxon>Propionibacteriales</taxon>
        <taxon>Nocardioidaceae</taxon>
        <taxon>Nocardioides</taxon>
    </lineage>
</organism>
<keyword evidence="9" id="KW-0234">DNA repair</keyword>
<dbReference type="GO" id="GO:0016787">
    <property type="term" value="F:hydrolase activity"/>
    <property type="evidence" value="ECO:0007669"/>
    <property type="project" value="UniProtKB-KW"/>
</dbReference>
<evidence type="ECO:0000313" key="14">
    <source>
        <dbReference type="EMBL" id="MFC5495450.1"/>
    </source>
</evidence>
<evidence type="ECO:0000256" key="2">
    <source>
        <dbReference type="ARBA" id="ARBA00005582"/>
    </source>
</evidence>
<keyword evidence="4" id="KW-0235">DNA replication</keyword>
<name>A0ABW0N4S8_9ACTN</name>